<dbReference type="InterPro" id="IPR000073">
    <property type="entry name" value="AB_hydrolase_1"/>
</dbReference>
<reference evidence="2 3" key="1">
    <citation type="submission" date="2020-08" db="EMBL/GenBank/DDBJ databases">
        <title>A Genomic Blueprint of the Chicken Gut Microbiome.</title>
        <authorList>
            <person name="Gilroy R."/>
            <person name="Ravi A."/>
            <person name="Getino M."/>
            <person name="Pursley I."/>
            <person name="Horton D.L."/>
            <person name="Alikhan N.-F."/>
            <person name="Baker D."/>
            <person name="Gharbi K."/>
            <person name="Hall N."/>
            <person name="Watson M."/>
            <person name="Adriaenssens E.M."/>
            <person name="Foster-Nyarko E."/>
            <person name="Jarju S."/>
            <person name="Secka A."/>
            <person name="Antonio M."/>
            <person name="Oren A."/>
            <person name="Chaudhuri R."/>
            <person name="La Ragione R.M."/>
            <person name="Hildebrand F."/>
            <person name="Pallen M.J."/>
        </authorList>
    </citation>
    <scope>NUCLEOTIDE SEQUENCE [LARGE SCALE GENOMIC DNA]</scope>
    <source>
        <strain evidence="2 3">Sa1YVA6</strain>
    </source>
</reference>
<evidence type="ECO:0000259" key="1">
    <source>
        <dbReference type="Pfam" id="PF00561"/>
    </source>
</evidence>
<dbReference type="SUPFAM" id="SSF53474">
    <property type="entry name" value="alpha/beta-Hydrolases"/>
    <property type="match status" value="1"/>
</dbReference>
<dbReference type="Gene3D" id="3.40.50.1820">
    <property type="entry name" value="alpha/beta hydrolase"/>
    <property type="match status" value="1"/>
</dbReference>
<dbReference type="EMBL" id="JACSPW010000005">
    <property type="protein sequence ID" value="MBD8032840.1"/>
    <property type="molecule type" value="Genomic_DNA"/>
</dbReference>
<evidence type="ECO:0000313" key="3">
    <source>
        <dbReference type="Proteomes" id="UP000600565"/>
    </source>
</evidence>
<gene>
    <name evidence="2" type="ORF">H9632_07150</name>
</gene>
<protein>
    <submittedName>
        <fullName evidence="2">Alpha/beta hydrolase</fullName>
    </submittedName>
</protein>
<dbReference type="GO" id="GO:0016787">
    <property type="term" value="F:hydrolase activity"/>
    <property type="evidence" value="ECO:0007669"/>
    <property type="project" value="UniProtKB-KW"/>
</dbReference>
<dbReference type="InterPro" id="IPR029058">
    <property type="entry name" value="AB_hydrolase_fold"/>
</dbReference>
<dbReference type="Pfam" id="PF00561">
    <property type="entry name" value="Abhydrolase_1"/>
    <property type="match status" value="1"/>
</dbReference>
<feature type="domain" description="AB hydrolase-1" evidence="1">
    <location>
        <begin position="13"/>
        <end position="118"/>
    </location>
</feature>
<name>A0ABR8XLM8_9BACL</name>
<comment type="caution">
    <text evidence="2">The sequence shown here is derived from an EMBL/GenBank/DDBJ whole genome shotgun (WGS) entry which is preliminary data.</text>
</comment>
<organism evidence="2 3">
    <name type="scientific">Solibacillus merdavium</name>
    <dbReference type="NCBI Taxonomy" id="2762218"/>
    <lineage>
        <taxon>Bacteria</taxon>
        <taxon>Bacillati</taxon>
        <taxon>Bacillota</taxon>
        <taxon>Bacilli</taxon>
        <taxon>Bacillales</taxon>
        <taxon>Caryophanaceae</taxon>
        <taxon>Solibacillus</taxon>
    </lineage>
</organism>
<keyword evidence="3" id="KW-1185">Reference proteome</keyword>
<dbReference type="Proteomes" id="UP000600565">
    <property type="component" value="Unassembled WGS sequence"/>
</dbReference>
<sequence length="244" mass="27863">MIYYEQYGDPNRPTIILLHGAMAVHTFAQQYNLLKEYHIVLPHLYGAGKSVEILYEPEKLSLEIVELIRALKKPNVGIIGHSIGAQLAVKLVSGNPELFSFAVFLSANISPNEKTIQMYCKFAPITVRLLRSNWIVKMQGKYWNYSKEQANDMGEYAQKITEENYRAFFTETLNIINLPHFYKVSVPMLAICGERESKDIKDSLKLLGENEHCNAATISKAGHDFPMRNAEKLNPILIEFIQRL</sequence>
<accession>A0ABR8XLM8</accession>
<dbReference type="RefSeq" id="WP_191703425.1">
    <property type="nucleotide sequence ID" value="NZ_JACSPW010000005.1"/>
</dbReference>
<proteinExistence type="predicted"/>
<dbReference type="PANTHER" id="PTHR43329">
    <property type="entry name" value="EPOXIDE HYDROLASE"/>
    <property type="match status" value="1"/>
</dbReference>
<evidence type="ECO:0000313" key="2">
    <source>
        <dbReference type="EMBL" id="MBD8032840.1"/>
    </source>
</evidence>
<keyword evidence="2" id="KW-0378">Hydrolase</keyword>